<feature type="region of interest" description="Disordered" evidence="1">
    <location>
        <begin position="29"/>
        <end position="48"/>
    </location>
</feature>
<organism evidence="3 4">
    <name type="scientific">Prauserella alba</name>
    <dbReference type="NCBI Taxonomy" id="176898"/>
    <lineage>
        <taxon>Bacteria</taxon>
        <taxon>Bacillati</taxon>
        <taxon>Actinomycetota</taxon>
        <taxon>Actinomycetes</taxon>
        <taxon>Pseudonocardiales</taxon>
        <taxon>Pseudonocardiaceae</taxon>
        <taxon>Prauserella</taxon>
    </lineage>
</organism>
<dbReference type="Pfam" id="PF09983">
    <property type="entry name" value="JetD_C"/>
    <property type="match status" value="1"/>
</dbReference>
<accession>A0ABN1VK38</accession>
<reference evidence="3 4" key="1">
    <citation type="journal article" date="2019" name="Int. J. Syst. Evol. Microbiol.">
        <title>The Global Catalogue of Microorganisms (GCM) 10K type strain sequencing project: providing services to taxonomists for standard genome sequencing and annotation.</title>
        <authorList>
            <consortium name="The Broad Institute Genomics Platform"/>
            <consortium name="The Broad Institute Genome Sequencing Center for Infectious Disease"/>
            <person name="Wu L."/>
            <person name="Ma J."/>
        </authorList>
    </citation>
    <scope>NUCLEOTIDE SEQUENCE [LARGE SCALE GENOMIC DNA]</scope>
    <source>
        <strain evidence="3 4">JCM 13022</strain>
    </source>
</reference>
<protein>
    <recommendedName>
        <fullName evidence="2">Wadjet protein JetD C-terminal domain-containing protein</fullName>
    </recommendedName>
</protein>
<comment type="caution">
    <text evidence="3">The sequence shown here is derived from an EMBL/GenBank/DDBJ whole genome shotgun (WGS) entry which is preliminary data.</text>
</comment>
<dbReference type="Proteomes" id="UP001500467">
    <property type="component" value="Unassembled WGS sequence"/>
</dbReference>
<gene>
    <name evidence="3" type="ORF">GCM10009675_40950</name>
</gene>
<name>A0ABN1VK38_9PSEU</name>
<keyword evidence="4" id="KW-1185">Reference proteome</keyword>
<dbReference type="InterPro" id="IPR024534">
    <property type="entry name" value="JetD_C"/>
</dbReference>
<evidence type="ECO:0000256" key="1">
    <source>
        <dbReference type="SAM" id="MobiDB-lite"/>
    </source>
</evidence>
<dbReference type="RefSeq" id="WP_253858093.1">
    <property type="nucleotide sequence ID" value="NZ_BAAALM010000015.1"/>
</dbReference>
<feature type="compositionally biased region" description="Low complexity" evidence="1">
    <location>
        <begin position="38"/>
        <end position="48"/>
    </location>
</feature>
<evidence type="ECO:0000259" key="2">
    <source>
        <dbReference type="Pfam" id="PF09983"/>
    </source>
</evidence>
<evidence type="ECO:0000313" key="4">
    <source>
        <dbReference type="Proteomes" id="UP001500467"/>
    </source>
</evidence>
<proteinExistence type="predicted"/>
<feature type="domain" description="Wadjet protein JetD C-terminal" evidence="2">
    <location>
        <begin position="149"/>
        <end position="222"/>
    </location>
</feature>
<evidence type="ECO:0000313" key="3">
    <source>
        <dbReference type="EMBL" id="GAA1214648.1"/>
    </source>
</evidence>
<sequence>MLSALLDELADHHLVQLPRGRDGWDNAQPPLPRWIRLPSPTSTPKPTTTRAAAAVVWRRELSWATAENLTPSQVEVLKLINRWLRDTDGDSERRSIVPMRERSLEIFGDEKRLDSLIVTTLFAPGRLRLDTLHTERIPPPLAYERLGGGSTLLVIENSDTFETITTLLEANPGNIGYVAFGGGHAFEASAARVARLTGVRDIAYYGDLDDDGLTIPQRANATAVASGLPPIRPAHGLYRLLLQHSDQRPAPKPVDRLDAERRVAWLPSTLRPQAANILISGTRLPQEATGMALLRRDNSWRDDL</sequence>
<dbReference type="EMBL" id="BAAALM010000015">
    <property type="protein sequence ID" value="GAA1214648.1"/>
    <property type="molecule type" value="Genomic_DNA"/>
</dbReference>